<protein>
    <recommendedName>
        <fullName evidence="1">FAS1 domain-containing protein</fullName>
    </recommendedName>
</protein>
<reference evidence="2 3" key="1">
    <citation type="submission" date="2023-04" db="EMBL/GenBank/DDBJ databases">
        <title>Genome of Basidiobolus ranarum AG-B5.</title>
        <authorList>
            <person name="Stajich J.E."/>
            <person name="Carter-House D."/>
            <person name="Gryganskyi A."/>
        </authorList>
    </citation>
    <scope>NUCLEOTIDE SEQUENCE [LARGE SCALE GENOMIC DNA]</scope>
    <source>
        <strain evidence="2 3">AG-B5</strain>
    </source>
</reference>
<dbReference type="Gene3D" id="2.30.180.10">
    <property type="entry name" value="FAS1 domain"/>
    <property type="match status" value="1"/>
</dbReference>
<dbReference type="Proteomes" id="UP001479436">
    <property type="component" value="Unassembled WGS sequence"/>
</dbReference>
<dbReference type="EMBL" id="JASJQH010008835">
    <property type="protein sequence ID" value="KAK9686416.1"/>
    <property type="molecule type" value="Genomic_DNA"/>
</dbReference>
<evidence type="ECO:0000313" key="3">
    <source>
        <dbReference type="Proteomes" id="UP001479436"/>
    </source>
</evidence>
<proteinExistence type="predicted"/>
<keyword evidence="3" id="KW-1185">Reference proteome</keyword>
<dbReference type="Pfam" id="PF02469">
    <property type="entry name" value="Fasciclin"/>
    <property type="match status" value="1"/>
</dbReference>
<sequence>MEDIGTMNQTTDSHPDVVVEDVGMISLRVDYPGAEDTGRMKREIHQDSESNVALEENQDDCSSDCLAGNCSQHDTISRRRSESWDDLKEELANIENHNTKADKGKCITQEPERNEHSPEFHDRLDEEYDETIYKVDFPSKLCGEKFQLEVIDDEYHDEIEITVNRQARVLVADGVVENGVIHVIDRVLLPKGIKLPKILWHDFQRHAF</sequence>
<evidence type="ECO:0000259" key="1">
    <source>
        <dbReference type="Pfam" id="PF02469"/>
    </source>
</evidence>
<dbReference type="InterPro" id="IPR000782">
    <property type="entry name" value="FAS1_domain"/>
</dbReference>
<evidence type="ECO:0000313" key="2">
    <source>
        <dbReference type="EMBL" id="KAK9686416.1"/>
    </source>
</evidence>
<name>A0ABR2VNI0_9FUNG</name>
<gene>
    <name evidence="2" type="ORF">K7432_015172</name>
</gene>
<dbReference type="InterPro" id="IPR036378">
    <property type="entry name" value="FAS1_dom_sf"/>
</dbReference>
<organism evidence="2 3">
    <name type="scientific">Basidiobolus ranarum</name>
    <dbReference type="NCBI Taxonomy" id="34480"/>
    <lineage>
        <taxon>Eukaryota</taxon>
        <taxon>Fungi</taxon>
        <taxon>Fungi incertae sedis</taxon>
        <taxon>Zoopagomycota</taxon>
        <taxon>Entomophthoromycotina</taxon>
        <taxon>Basidiobolomycetes</taxon>
        <taxon>Basidiobolales</taxon>
        <taxon>Basidiobolaceae</taxon>
        <taxon>Basidiobolus</taxon>
    </lineage>
</organism>
<accession>A0ABR2VNI0</accession>
<comment type="caution">
    <text evidence="2">The sequence shown here is derived from an EMBL/GenBank/DDBJ whole genome shotgun (WGS) entry which is preliminary data.</text>
</comment>
<feature type="domain" description="FAS1" evidence="1">
    <location>
        <begin position="141"/>
        <end position="190"/>
    </location>
</feature>
<dbReference type="SUPFAM" id="SSF82153">
    <property type="entry name" value="FAS1 domain"/>
    <property type="match status" value="1"/>
</dbReference>